<evidence type="ECO:0000256" key="10">
    <source>
        <dbReference type="RuleBase" id="RU003915"/>
    </source>
</evidence>
<dbReference type="InterPro" id="IPR001179">
    <property type="entry name" value="PPIase_FKBP_dom"/>
</dbReference>
<dbReference type="SUPFAM" id="SSF54534">
    <property type="entry name" value="FKBP-like"/>
    <property type="match status" value="1"/>
</dbReference>
<dbReference type="STRING" id="394096.DB31_6019"/>
<dbReference type="InterPro" id="IPR046357">
    <property type="entry name" value="PPIase_dom_sf"/>
</dbReference>
<evidence type="ECO:0000259" key="11">
    <source>
        <dbReference type="PROSITE" id="PS50059"/>
    </source>
</evidence>
<evidence type="ECO:0000256" key="1">
    <source>
        <dbReference type="ARBA" id="ARBA00000971"/>
    </source>
</evidence>
<name>A0A085VXI5_9BACT</name>
<evidence type="ECO:0000313" key="12">
    <source>
        <dbReference type="EMBL" id="KFE60148.1"/>
    </source>
</evidence>
<dbReference type="PROSITE" id="PS50059">
    <property type="entry name" value="FKBP_PPIASE"/>
    <property type="match status" value="1"/>
</dbReference>
<keyword evidence="13" id="KW-1185">Reference proteome</keyword>
<comment type="function">
    <text evidence="8">Also involved in hydrogenase metallocenter assembly, probably by participating in the nickel insertion step. This function in hydrogenase biosynthesis requires chaperone activity and the presence of the metal-binding domain, but not PPIase activity.</text>
</comment>
<gene>
    <name evidence="12" type="ORF">DB31_6019</name>
</gene>
<evidence type="ECO:0000313" key="13">
    <source>
        <dbReference type="Proteomes" id="UP000028725"/>
    </source>
</evidence>
<comment type="subcellular location">
    <subcellularLocation>
        <location evidence="2">Cytoplasm</location>
    </subcellularLocation>
</comment>
<reference evidence="12 13" key="1">
    <citation type="submission" date="2014-04" db="EMBL/GenBank/DDBJ databases">
        <title>Genome assembly of Hyalangium minutum DSM 14724.</title>
        <authorList>
            <person name="Sharma G."/>
            <person name="Subramanian S."/>
        </authorList>
    </citation>
    <scope>NUCLEOTIDE SEQUENCE [LARGE SCALE GENOMIC DNA]</scope>
    <source>
        <strain evidence="12 13">DSM 14724</strain>
    </source>
</reference>
<dbReference type="PANTHER" id="PTHR47861">
    <property type="entry name" value="FKBP-TYPE PEPTIDYL-PROLYL CIS-TRANS ISOMERASE SLYD"/>
    <property type="match status" value="1"/>
</dbReference>
<dbReference type="Pfam" id="PF00254">
    <property type="entry name" value="FKBP_C"/>
    <property type="match status" value="1"/>
</dbReference>
<dbReference type="OrthoDB" id="9808891at2"/>
<sequence>MEITKDTVVTVDYRLHLGDGKYIEESEKDDPLVYLHGYEEIVPGLEKALEGKKAGDTLKATVSPEDGYGEYDPDAVEEVPREEFPADLELEAGGIVTATDDEGDEVEFTVKELRPKTVVVDFNHSLAGKTLHFEVTVREVRKATEEELEHGHVHSPGHDHDH</sequence>
<keyword evidence="7 9" id="KW-0413">Isomerase</keyword>
<evidence type="ECO:0000256" key="9">
    <source>
        <dbReference type="PROSITE-ProRule" id="PRU00277"/>
    </source>
</evidence>
<evidence type="ECO:0000256" key="4">
    <source>
        <dbReference type="ARBA" id="ARBA00022490"/>
    </source>
</evidence>
<evidence type="ECO:0000256" key="5">
    <source>
        <dbReference type="ARBA" id="ARBA00023110"/>
    </source>
</evidence>
<dbReference type="RefSeq" id="WP_044199356.1">
    <property type="nucleotide sequence ID" value="NZ_JMCB01000031.1"/>
</dbReference>
<dbReference type="EC" id="5.2.1.8" evidence="10"/>
<dbReference type="AlphaFoldDB" id="A0A085VXI5"/>
<evidence type="ECO:0000256" key="2">
    <source>
        <dbReference type="ARBA" id="ARBA00004496"/>
    </source>
</evidence>
<keyword evidence="6" id="KW-0143">Chaperone</keyword>
<keyword evidence="4" id="KW-0963">Cytoplasm</keyword>
<dbReference type="GO" id="GO:0042026">
    <property type="term" value="P:protein refolding"/>
    <property type="evidence" value="ECO:0007669"/>
    <property type="project" value="UniProtKB-ARBA"/>
</dbReference>
<dbReference type="PATRIC" id="fig|394096.3.peg.8737"/>
<feature type="domain" description="PPIase FKBP-type" evidence="11">
    <location>
        <begin position="6"/>
        <end position="80"/>
    </location>
</feature>
<keyword evidence="5 9" id="KW-0697">Rotamase</keyword>
<evidence type="ECO:0000256" key="3">
    <source>
        <dbReference type="ARBA" id="ARBA00006577"/>
    </source>
</evidence>
<comment type="catalytic activity">
    <reaction evidence="1 9 10">
        <text>[protein]-peptidylproline (omega=180) = [protein]-peptidylproline (omega=0)</text>
        <dbReference type="Rhea" id="RHEA:16237"/>
        <dbReference type="Rhea" id="RHEA-COMP:10747"/>
        <dbReference type="Rhea" id="RHEA-COMP:10748"/>
        <dbReference type="ChEBI" id="CHEBI:83833"/>
        <dbReference type="ChEBI" id="CHEBI:83834"/>
        <dbReference type="EC" id="5.2.1.8"/>
    </reaction>
</comment>
<organism evidence="12 13">
    <name type="scientific">Hyalangium minutum</name>
    <dbReference type="NCBI Taxonomy" id="394096"/>
    <lineage>
        <taxon>Bacteria</taxon>
        <taxon>Pseudomonadati</taxon>
        <taxon>Myxococcota</taxon>
        <taxon>Myxococcia</taxon>
        <taxon>Myxococcales</taxon>
        <taxon>Cystobacterineae</taxon>
        <taxon>Archangiaceae</taxon>
        <taxon>Hyalangium</taxon>
    </lineage>
</organism>
<comment type="similarity">
    <text evidence="3 10">Belongs to the FKBP-type PPIase family.</text>
</comment>
<evidence type="ECO:0000256" key="8">
    <source>
        <dbReference type="ARBA" id="ARBA00037071"/>
    </source>
</evidence>
<proteinExistence type="inferred from homology"/>
<dbReference type="GO" id="GO:0005737">
    <property type="term" value="C:cytoplasm"/>
    <property type="evidence" value="ECO:0007669"/>
    <property type="project" value="UniProtKB-SubCell"/>
</dbReference>
<dbReference type="Gene3D" id="3.10.50.40">
    <property type="match status" value="1"/>
</dbReference>
<evidence type="ECO:0000256" key="7">
    <source>
        <dbReference type="ARBA" id="ARBA00023235"/>
    </source>
</evidence>
<evidence type="ECO:0000256" key="6">
    <source>
        <dbReference type="ARBA" id="ARBA00023186"/>
    </source>
</evidence>
<comment type="caution">
    <text evidence="12">The sequence shown here is derived from an EMBL/GenBank/DDBJ whole genome shotgun (WGS) entry which is preliminary data.</text>
</comment>
<dbReference type="PANTHER" id="PTHR47861:SF3">
    <property type="entry name" value="FKBP-TYPE PEPTIDYL-PROLYL CIS-TRANS ISOMERASE SLYD"/>
    <property type="match status" value="1"/>
</dbReference>
<dbReference type="EMBL" id="JMCB01000031">
    <property type="protein sequence ID" value="KFE60148.1"/>
    <property type="molecule type" value="Genomic_DNA"/>
</dbReference>
<protein>
    <recommendedName>
        <fullName evidence="10">Peptidyl-prolyl cis-trans isomerase</fullName>
        <ecNumber evidence="10">5.2.1.8</ecNumber>
    </recommendedName>
</protein>
<dbReference type="Proteomes" id="UP000028725">
    <property type="component" value="Unassembled WGS sequence"/>
</dbReference>
<dbReference type="GO" id="GO:0003755">
    <property type="term" value="F:peptidyl-prolyl cis-trans isomerase activity"/>
    <property type="evidence" value="ECO:0007669"/>
    <property type="project" value="UniProtKB-UniRule"/>
</dbReference>
<accession>A0A085VXI5</accession>